<accession>A0A074Z474</accession>
<dbReference type="RefSeq" id="XP_009174398.1">
    <property type="nucleotide sequence ID" value="XM_009176134.1"/>
</dbReference>
<dbReference type="InterPro" id="IPR039333">
    <property type="entry name" value="PYM1"/>
</dbReference>
<proteinExistence type="inferred from homology"/>
<protein>
    <recommendedName>
        <fullName evidence="3">WIBG Mago-binding domain-containing protein</fullName>
    </recommendedName>
</protein>
<feature type="region of interest" description="Disordered" evidence="2">
    <location>
        <begin position="94"/>
        <end position="118"/>
    </location>
</feature>
<dbReference type="SMART" id="SM01273">
    <property type="entry name" value="Mago-bind"/>
    <property type="match status" value="1"/>
</dbReference>
<reference evidence="4 5" key="1">
    <citation type="submission" date="2013-11" db="EMBL/GenBank/DDBJ databases">
        <title>Opisthorchis viverrini - life in the bile duct.</title>
        <authorList>
            <person name="Young N.D."/>
            <person name="Nagarajan N."/>
            <person name="Lin S.J."/>
            <person name="Korhonen P.K."/>
            <person name="Jex A.R."/>
            <person name="Hall R.S."/>
            <person name="Safavi-Hemami H."/>
            <person name="Kaewkong W."/>
            <person name="Bertrand D."/>
            <person name="Gao S."/>
            <person name="Seet Q."/>
            <person name="Wongkham S."/>
            <person name="Teh B.T."/>
            <person name="Wongkham C."/>
            <person name="Intapan P.M."/>
            <person name="Maleewong W."/>
            <person name="Yang X."/>
            <person name="Hu M."/>
            <person name="Wang Z."/>
            <person name="Hofmann A."/>
            <person name="Sternberg P.W."/>
            <person name="Tan P."/>
            <person name="Wang J."/>
            <person name="Gasser R.B."/>
        </authorList>
    </citation>
    <scope>NUCLEOTIDE SEQUENCE [LARGE SCALE GENOMIC DNA]</scope>
</reference>
<name>A0A074Z474_OPIVI</name>
<dbReference type="CTD" id="20324086"/>
<evidence type="ECO:0000313" key="4">
    <source>
        <dbReference type="EMBL" id="KER21853.1"/>
    </source>
</evidence>
<dbReference type="PANTHER" id="PTHR22959">
    <property type="entry name" value="PYM PROTEIN"/>
    <property type="match status" value="1"/>
</dbReference>
<dbReference type="SUPFAM" id="SSF101931">
    <property type="entry name" value="Pym (Within the bgcn gene intron protein, WIBG), N-terminal domain"/>
    <property type="match status" value="1"/>
</dbReference>
<gene>
    <name evidence="4" type="ORF">T265_09918</name>
</gene>
<dbReference type="Proteomes" id="UP000054324">
    <property type="component" value="Unassembled WGS sequence"/>
</dbReference>
<evidence type="ECO:0000256" key="2">
    <source>
        <dbReference type="SAM" id="MobiDB-lite"/>
    </source>
</evidence>
<dbReference type="GO" id="GO:0005737">
    <property type="term" value="C:cytoplasm"/>
    <property type="evidence" value="ECO:0007669"/>
    <property type="project" value="TreeGrafter"/>
</dbReference>
<dbReference type="GeneID" id="20324086"/>
<comment type="similarity">
    <text evidence="1">Belongs to the pym family.</text>
</comment>
<dbReference type="GO" id="GO:1903259">
    <property type="term" value="P:exon-exon junction complex disassembly"/>
    <property type="evidence" value="ECO:0007669"/>
    <property type="project" value="InterPro"/>
</dbReference>
<keyword evidence="5" id="KW-1185">Reference proteome</keyword>
<dbReference type="PANTHER" id="PTHR22959:SF0">
    <property type="entry name" value="PARTNER OF Y14 AND MAGO"/>
    <property type="match status" value="1"/>
</dbReference>
<dbReference type="Pfam" id="PF09282">
    <property type="entry name" value="Mago-bind"/>
    <property type="match status" value="1"/>
</dbReference>
<evidence type="ECO:0000259" key="3">
    <source>
        <dbReference type="SMART" id="SM01273"/>
    </source>
</evidence>
<dbReference type="OrthoDB" id="21625at2759"/>
<dbReference type="EMBL" id="KL596936">
    <property type="protein sequence ID" value="KER21853.1"/>
    <property type="molecule type" value="Genomic_DNA"/>
</dbReference>
<feature type="domain" description="WIBG Mago-binding" evidence="3">
    <location>
        <begin position="14"/>
        <end position="40"/>
    </location>
</feature>
<organism evidence="4 5">
    <name type="scientific">Opisthorchis viverrini</name>
    <name type="common">Southeast Asian liver fluke</name>
    <dbReference type="NCBI Taxonomy" id="6198"/>
    <lineage>
        <taxon>Eukaryota</taxon>
        <taxon>Metazoa</taxon>
        <taxon>Spiralia</taxon>
        <taxon>Lophotrochozoa</taxon>
        <taxon>Platyhelminthes</taxon>
        <taxon>Trematoda</taxon>
        <taxon>Digenea</taxon>
        <taxon>Opisthorchiida</taxon>
        <taxon>Opisthorchiata</taxon>
        <taxon>Opisthorchiidae</taxon>
        <taxon>Opisthorchis</taxon>
    </lineage>
</organism>
<evidence type="ECO:0000256" key="1">
    <source>
        <dbReference type="ARBA" id="ARBA00009394"/>
    </source>
</evidence>
<dbReference type="InterPro" id="IPR015362">
    <property type="entry name" value="WIBG_mago-bd"/>
</dbReference>
<dbReference type="GO" id="GO:0035145">
    <property type="term" value="C:exon-exon junction complex"/>
    <property type="evidence" value="ECO:0007669"/>
    <property type="project" value="TreeGrafter"/>
</dbReference>
<sequence length="328" mass="36791">MNVVREGVVRDKDGFLVIPASQRPDGTWRKARRVREGYIPPEEVPLYKSTGVLIRERQAQYVIPGLSHADAAEITKQRGLIRLSEELADQVAAQQGVGSARKKKKKKSKNKVPEVGNVLSGEEDGKRLSCSCSSFYGLQSVQWSRFPTTDFIVCVHLDPRVSAQYKSTGVLIRERQAQYVIPGLSHADAAEITKQRGLIRLSEELADQVAAQQGVGSARKKKKKKSKNKVPEVGNVLSGEEDETVMLRPVVTTHPPTEDGQSVQEQLSQEDIDHKLRVEKRRLRQIEAIEEKQRLGVALDKDQLAKLRRKAEVEELIRSMEAMKTKDN</sequence>
<dbReference type="STRING" id="6198.A0A074Z474"/>
<evidence type="ECO:0000313" key="5">
    <source>
        <dbReference type="Proteomes" id="UP000054324"/>
    </source>
</evidence>
<dbReference type="KEGG" id="ovi:T265_09918"/>
<dbReference type="InterPro" id="IPR036348">
    <property type="entry name" value="WIBG_N_sf"/>
</dbReference>
<feature type="compositionally biased region" description="Basic residues" evidence="2">
    <location>
        <begin position="100"/>
        <end position="110"/>
    </location>
</feature>
<dbReference type="AlphaFoldDB" id="A0A074Z474"/>
<dbReference type="GO" id="GO:0003723">
    <property type="term" value="F:RNA binding"/>
    <property type="evidence" value="ECO:0007669"/>
    <property type="project" value="TreeGrafter"/>
</dbReference>